<dbReference type="Gene3D" id="1.10.1740.10">
    <property type="match status" value="1"/>
</dbReference>
<evidence type="ECO:0000313" key="8">
    <source>
        <dbReference type="Proteomes" id="UP000245647"/>
    </source>
</evidence>
<dbReference type="GO" id="GO:0006352">
    <property type="term" value="P:DNA-templated transcription initiation"/>
    <property type="evidence" value="ECO:0007669"/>
    <property type="project" value="InterPro"/>
</dbReference>
<dbReference type="SUPFAM" id="SSF88659">
    <property type="entry name" value="Sigma3 and sigma4 domains of RNA polymerase sigma factors"/>
    <property type="match status" value="1"/>
</dbReference>
<dbReference type="SUPFAM" id="SSF88946">
    <property type="entry name" value="Sigma2 domain of RNA polymerase sigma factors"/>
    <property type="match status" value="1"/>
</dbReference>
<dbReference type="EMBL" id="QEAS01000008">
    <property type="protein sequence ID" value="PWG80625.1"/>
    <property type="molecule type" value="Genomic_DNA"/>
</dbReference>
<evidence type="ECO:0000259" key="5">
    <source>
        <dbReference type="Pfam" id="PF04542"/>
    </source>
</evidence>
<keyword evidence="3" id="KW-0731">Sigma factor</keyword>
<dbReference type="Pfam" id="PF08281">
    <property type="entry name" value="Sigma70_r4_2"/>
    <property type="match status" value="1"/>
</dbReference>
<evidence type="ECO:0000256" key="3">
    <source>
        <dbReference type="ARBA" id="ARBA00023082"/>
    </source>
</evidence>
<keyword evidence="4" id="KW-0804">Transcription</keyword>
<dbReference type="InterPro" id="IPR013325">
    <property type="entry name" value="RNA_pol_sigma_r2"/>
</dbReference>
<dbReference type="PANTHER" id="PTHR43133">
    <property type="entry name" value="RNA POLYMERASE ECF-TYPE SIGMA FACTO"/>
    <property type="match status" value="1"/>
</dbReference>
<dbReference type="PANTHER" id="PTHR43133:SF46">
    <property type="entry name" value="RNA POLYMERASE SIGMA-70 FACTOR ECF SUBFAMILY"/>
    <property type="match status" value="1"/>
</dbReference>
<evidence type="ECO:0000256" key="1">
    <source>
        <dbReference type="ARBA" id="ARBA00010641"/>
    </source>
</evidence>
<dbReference type="InterPro" id="IPR039425">
    <property type="entry name" value="RNA_pol_sigma-70-like"/>
</dbReference>
<dbReference type="InterPro" id="IPR014284">
    <property type="entry name" value="RNA_pol_sigma-70_dom"/>
</dbReference>
<dbReference type="GO" id="GO:0003677">
    <property type="term" value="F:DNA binding"/>
    <property type="evidence" value="ECO:0007669"/>
    <property type="project" value="InterPro"/>
</dbReference>
<organism evidence="7 8">
    <name type="scientific">Pararcticibacter amylolyticus</name>
    <dbReference type="NCBI Taxonomy" id="2173175"/>
    <lineage>
        <taxon>Bacteria</taxon>
        <taxon>Pseudomonadati</taxon>
        <taxon>Bacteroidota</taxon>
        <taxon>Sphingobacteriia</taxon>
        <taxon>Sphingobacteriales</taxon>
        <taxon>Sphingobacteriaceae</taxon>
        <taxon>Pararcticibacter</taxon>
    </lineage>
</organism>
<dbReference type="RefSeq" id="WP_109415912.1">
    <property type="nucleotide sequence ID" value="NZ_QEAS01000008.1"/>
</dbReference>
<dbReference type="InterPro" id="IPR036388">
    <property type="entry name" value="WH-like_DNA-bd_sf"/>
</dbReference>
<dbReference type="NCBIfam" id="TIGR02937">
    <property type="entry name" value="sigma70-ECF"/>
    <property type="match status" value="1"/>
</dbReference>
<sequence length="197" mass="22930">MKVSEVDAIIFARLKNGDKDAYLAIYNRYHSPVYYFILKYVKIPDLAEDILHDTFLKLWEVRTKIRPEIAGIGYLYRISRNLVFKMMKRISTDGELRKHVIEAISDLAVQITGDQVEWKEYSGLLEDAISLLPPQRQRVFKLCRLEGKTYEETAKLLGLSKNTVKEHMVLAVKFIKEYFYKNADIILGLLLLGIKNK</sequence>
<evidence type="ECO:0000256" key="2">
    <source>
        <dbReference type="ARBA" id="ARBA00023015"/>
    </source>
</evidence>
<keyword evidence="8" id="KW-1185">Reference proteome</keyword>
<dbReference type="InterPro" id="IPR007627">
    <property type="entry name" value="RNA_pol_sigma70_r2"/>
</dbReference>
<dbReference type="InterPro" id="IPR013249">
    <property type="entry name" value="RNA_pol_sigma70_r4_t2"/>
</dbReference>
<evidence type="ECO:0000313" key="7">
    <source>
        <dbReference type="EMBL" id="PWG80625.1"/>
    </source>
</evidence>
<dbReference type="OrthoDB" id="799938at2"/>
<feature type="domain" description="RNA polymerase sigma factor 70 region 4 type 2" evidence="6">
    <location>
        <begin position="124"/>
        <end position="174"/>
    </location>
</feature>
<dbReference type="Pfam" id="PF04542">
    <property type="entry name" value="Sigma70_r2"/>
    <property type="match status" value="1"/>
</dbReference>
<comment type="similarity">
    <text evidence="1">Belongs to the sigma-70 factor family. ECF subfamily.</text>
</comment>
<dbReference type="GO" id="GO:0016987">
    <property type="term" value="F:sigma factor activity"/>
    <property type="evidence" value="ECO:0007669"/>
    <property type="project" value="UniProtKB-KW"/>
</dbReference>
<accession>A0A2U2PGT6</accession>
<protein>
    <submittedName>
        <fullName evidence="7">RNA polymerase sigma-70 factor</fullName>
    </submittedName>
</protein>
<keyword evidence="2" id="KW-0805">Transcription regulation</keyword>
<reference evidence="7 8" key="1">
    <citation type="submission" date="2018-04" db="EMBL/GenBank/DDBJ databases">
        <title>Pedobacter chongqingensis sp. nov., isolated from a rottenly hemp rope.</title>
        <authorList>
            <person name="Cai Y."/>
        </authorList>
    </citation>
    <scope>NUCLEOTIDE SEQUENCE [LARGE SCALE GENOMIC DNA]</scope>
    <source>
        <strain evidence="7 8">FJ4-8</strain>
    </source>
</reference>
<evidence type="ECO:0000256" key="4">
    <source>
        <dbReference type="ARBA" id="ARBA00023163"/>
    </source>
</evidence>
<gene>
    <name evidence="7" type="ORF">DDR33_11410</name>
</gene>
<dbReference type="Proteomes" id="UP000245647">
    <property type="component" value="Unassembled WGS sequence"/>
</dbReference>
<dbReference type="Gene3D" id="1.10.10.10">
    <property type="entry name" value="Winged helix-like DNA-binding domain superfamily/Winged helix DNA-binding domain"/>
    <property type="match status" value="1"/>
</dbReference>
<proteinExistence type="inferred from homology"/>
<evidence type="ECO:0000259" key="6">
    <source>
        <dbReference type="Pfam" id="PF08281"/>
    </source>
</evidence>
<dbReference type="InterPro" id="IPR013324">
    <property type="entry name" value="RNA_pol_sigma_r3/r4-like"/>
</dbReference>
<feature type="domain" description="RNA polymerase sigma-70 region 2" evidence="5">
    <location>
        <begin position="25"/>
        <end position="89"/>
    </location>
</feature>
<dbReference type="AlphaFoldDB" id="A0A2U2PGT6"/>
<name>A0A2U2PGT6_9SPHI</name>
<comment type="caution">
    <text evidence="7">The sequence shown here is derived from an EMBL/GenBank/DDBJ whole genome shotgun (WGS) entry which is preliminary data.</text>
</comment>